<reference evidence="4 5" key="1">
    <citation type="submission" date="2017-09" db="EMBL/GenBank/DDBJ databases">
        <title>Depth-based differentiation of microbial function through sediment-hosted aquifers and enrichment of novel symbionts in the deep terrestrial subsurface.</title>
        <authorList>
            <person name="Probst A.J."/>
            <person name="Ladd B."/>
            <person name="Jarett J.K."/>
            <person name="Geller-Mcgrath D.E."/>
            <person name="Sieber C.M."/>
            <person name="Emerson J.B."/>
            <person name="Anantharaman K."/>
            <person name="Thomas B.C."/>
            <person name="Malmstrom R."/>
            <person name="Stieglmeier M."/>
            <person name="Klingl A."/>
            <person name="Woyke T."/>
            <person name="Ryan C.M."/>
            <person name="Banfield J.F."/>
        </authorList>
    </citation>
    <scope>NUCLEOTIDE SEQUENCE [LARGE SCALE GENOMIC DNA]</scope>
    <source>
        <strain evidence="4">CG12_big_fil_rev_8_21_14_0_65_43_15</strain>
    </source>
</reference>
<dbReference type="InterPro" id="IPR050602">
    <property type="entry name" value="Malonyl-ACP_OMT"/>
</dbReference>
<keyword evidence="2" id="KW-0808">Transferase</keyword>
<proteinExistence type="predicted"/>
<dbReference type="Proteomes" id="UP000231267">
    <property type="component" value="Unassembled WGS sequence"/>
</dbReference>
<dbReference type="InterPro" id="IPR013216">
    <property type="entry name" value="Methyltransf_11"/>
</dbReference>
<sequence>MIAAKKVKKAYDRYAHGYDAGTDMQRGLADKIVEAISSERIKYSRALDIGCGTGYLTKRLNATGCDMSFGMLNCAKSKNSRYAQSDAVNLAFKDSTFDLVISNAAYQWVSDLRAAFKEARRILKPRGKFCFTIFNKNTLHELQNVCKDINIASRNFPDEAVLCSYLGEAGFRIDLTGTLVYKKHYKDLWQLLKALKDTGSTSVVNKDIRGLGWRKILQQANDLYAERFGSENGILATYEVFLIKCSINQYL</sequence>
<evidence type="ECO:0000313" key="4">
    <source>
        <dbReference type="EMBL" id="PIW66222.1"/>
    </source>
</evidence>
<dbReference type="Pfam" id="PF08241">
    <property type="entry name" value="Methyltransf_11"/>
    <property type="match status" value="1"/>
</dbReference>
<comment type="caution">
    <text evidence="4">The sequence shown here is derived from an EMBL/GenBank/DDBJ whole genome shotgun (WGS) entry which is preliminary data.</text>
</comment>
<dbReference type="EMBL" id="PFGP01000104">
    <property type="protein sequence ID" value="PIW66222.1"/>
    <property type="molecule type" value="Genomic_DNA"/>
</dbReference>
<dbReference type="SUPFAM" id="SSF53335">
    <property type="entry name" value="S-adenosyl-L-methionine-dependent methyltransferases"/>
    <property type="match status" value="1"/>
</dbReference>
<gene>
    <name evidence="4" type="ORF">COW11_04455</name>
</gene>
<evidence type="ECO:0000256" key="2">
    <source>
        <dbReference type="ARBA" id="ARBA00022679"/>
    </source>
</evidence>
<protein>
    <recommendedName>
        <fullName evidence="3">Methyltransferase type 11 domain-containing protein</fullName>
    </recommendedName>
</protein>
<dbReference type="CDD" id="cd02440">
    <property type="entry name" value="AdoMet_MTases"/>
    <property type="match status" value="1"/>
</dbReference>
<dbReference type="Gene3D" id="3.40.50.150">
    <property type="entry name" value="Vaccinia Virus protein VP39"/>
    <property type="match status" value="1"/>
</dbReference>
<keyword evidence="1" id="KW-0489">Methyltransferase</keyword>
<evidence type="ECO:0000256" key="1">
    <source>
        <dbReference type="ARBA" id="ARBA00022603"/>
    </source>
</evidence>
<accession>A0A2J0LED9</accession>
<dbReference type="AlphaFoldDB" id="A0A2J0LED9"/>
<evidence type="ECO:0000259" key="3">
    <source>
        <dbReference type="Pfam" id="PF08241"/>
    </source>
</evidence>
<dbReference type="GO" id="GO:0032259">
    <property type="term" value="P:methylation"/>
    <property type="evidence" value="ECO:0007669"/>
    <property type="project" value="UniProtKB-KW"/>
</dbReference>
<dbReference type="PANTHER" id="PTHR13090:SF1">
    <property type="entry name" value="ARGININE-HYDROXYLASE NDUFAF5, MITOCHONDRIAL"/>
    <property type="match status" value="1"/>
</dbReference>
<feature type="domain" description="Methyltransferase type 11" evidence="3">
    <location>
        <begin position="47"/>
        <end position="131"/>
    </location>
</feature>
<dbReference type="GO" id="GO:0008757">
    <property type="term" value="F:S-adenosylmethionine-dependent methyltransferase activity"/>
    <property type="evidence" value="ECO:0007669"/>
    <property type="project" value="InterPro"/>
</dbReference>
<name>A0A2J0LED9_9BACT</name>
<evidence type="ECO:0000313" key="5">
    <source>
        <dbReference type="Proteomes" id="UP000231267"/>
    </source>
</evidence>
<organism evidence="4 5">
    <name type="scientific">Candidatus Taenaricola geysiri</name>
    <dbReference type="NCBI Taxonomy" id="1974752"/>
    <lineage>
        <taxon>Bacteria</taxon>
        <taxon>Pseudomonadati</taxon>
        <taxon>Candidatus Omnitrophota</taxon>
        <taxon>Candidatus Taenaricola</taxon>
    </lineage>
</organism>
<dbReference type="PANTHER" id="PTHR13090">
    <property type="entry name" value="ARGININE-HYDROXYLASE NDUFAF5, MITOCHONDRIAL"/>
    <property type="match status" value="1"/>
</dbReference>
<dbReference type="InterPro" id="IPR029063">
    <property type="entry name" value="SAM-dependent_MTases_sf"/>
</dbReference>